<feature type="compositionally biased region" description="Acidic residues" evidence="1">
    <location>
        <begin position="66"/>
        <end position="103"/>
    </location>
</feature>
<accession>A0A699KKA5</accession>
<name>A0A699KKA5_TANCI</name>
<dbReference type="AlphaFoldDB" id="A0A699KKA5"/>
<protein>
    <submittedName>
        <fullName evidence="2">Uncharacterized protein</fullName>
    </submittedName>
</protein>
<evidence type="ECO:0000313" key="2">
    <source>
        <dbReference type="EMBL" id="GFA99315.1"/>
    </source>
</evidence>
<proteinExistence type="predicted"/>
<feature type="non-terminal residue" evidence="2">
    <location>
        <position position="1"/>
    </location>
</feature>
<feature type="region of interest" description="Disordered" evidence="1">
    <location>
        <begin position="46"/>
        <end position="164"/>
    </location>
</feature>
<reference evidence="2" key="1">
    <citation type="journal article" date="2019" name="Sci. Rep.">
        <title>Draft genome of Tanacetum cinerariifolium, the natural source of mosquito coil.</title>
        <authorList>
            <person name="Yamashiro T."/>
            <person name="Shiraishi A."/>
            <person name="Satake H."/>
            <person name="Nakayama K."/>
        </authorList>
    </citation>
    <scope>NUCLEOTIDE SEQUENCE</scope>
</reference>
<sequence length="200" mass="22625">KVPRAYWKTCLAVRVRVWVRVPAVAEEAQQLKLATKRSLQQTHISQASGFGTDEGTGIIPWVPDVPTDESEEEISWNYTDEEEEDERDDQEDDQEEGGDDEQASNEQEFIHLSLSTHAEEETRDEESFDPIPKTPEDTDDEGNGEENIGINVGREDGHGKEEEEDELYRAVNINQGRGIQTTQEFEDSHLTLTPVNPDGQ</sequence>
<dbReference type="EMBL" id="BKCJ010529254">
    <property type="protein sequence ID" value="GFA99315.1"/>
    <property type="molecule type" value="Genomic_DNA"/>
</dbReference>
<comment type="caution">
    <text evidence="2">The sequence shown here is derived from an EMBL/GenBank/DDBJ whole genome shotgun (WGS) entry which is preliminary data.</text>
</comment>
<evidence type="ECO:0000256" key="1">
    <source>
        <dbReference type="SAM" id="MobiDB-lite"/>
    </source>
</evidence>
<organism evidence="2">
    <name type="scientific">Tanacetum cinerariifolium</name>
    <name type="common">Dalmatian daisy</name>
    <name type="synonym">Chrysanthemum cinerariifolium</name>
    <dbReference type="NCBI Taxonomy" id="118510"/>
    <lineage>
        <taxon>Eukaryota</taxon>
        <taxon>Viridiplantae</taxon>
        <taxon>Streptophyta</taxon>
        <taxon>Embryophyta</taxon>
        <taxon>Tracheophyta</taxon>
        <taxon>Spermatophyta</taxon>
        <taxon>Magnoliopsida</taxon>
        <taxon>eudicotyledons</taxon>
        <taxon>Gunneridae</taxon>
        <taxon>Pentapetalae</taxon>
        <taxon>asterids</taxon>
        <taxon>campanulids</taxon>
        <taxon>Asterales</taxon>
        <taxon>Asteraceae</taxon>
        <taxon>Asteroideae</taxon>
        <taxon>Anthemideae</taxon>
        <taxon>Anthemidinae</taxon>
        <taxon>Tanacetum</taxon>
    </lineage>
</organism>
<gene>
    <name evidence="2" type="ORF">Tci_671287</name>
</gene>